<evidence type="ECO:0008006" key="3">
    <source>
        <dbReference type="Google" id="ProtNLM"/>
    </source>
</evidence>
<organism evidence="1 2">
    <name type="scientific">Chryseobacterium mucoviscidosis</name>
    <dbReference type="NCBI Taxonomy" id="1945581"/>
    <lineage>
        <taxon>Bacteria</taxon>
        <taxon>Pseudomonadati</taxon>
        <taxon>Bacteroidota</taxon>
        <taxon>Flavobacteriia</taxon>
        <taxon>Flavobacteriales</taxon>
        <taxon>Weeksellaceae</taxon>
        <taxon>Chryseobacterium group</taxon>
        <taxon>Chryseobacterium</taxon>
    </lineage>
</organism>
<comment type="caution">
    <text evidence="1">The sequence shown here is derived from an EMBL/GenBank/DDBJ whole genome shotgun (WGS) entry which is preliminary data.</text>
</comment>
<protein>
    <recommendedName>
        <fullName evidence="3">DUF4340 domain-containing protein</fullName>
    </recommendedName>
</protein>
<name>A0A202BTG8_9FLAO</name>
<reference evidence="2" key="1">
    <citation type="submission" date="2017-02" db="EMBL/GenBank/DDBJ databases">
        <authorList>
            <person name="Tetz G."/>
            <person name="Tetz V."/>
        </authorList>
    </citation>
    <scope>NUCLEOTIDE SEQUENCE [LARGE SCALE GENOMIC DNA]</scope>
    <source>
        <strain evidence="2">VT16-26</strain>
    </source>
</reference>
<proteinExistence type="predicted"/>
<dbReference type="EMBL" id="MVAG01000147">
    <property type="protein sequence ID" value="OVE54744.1"/>
    <property type="molecule type" value="Genomic_DNA"/>
</dbReference>
<keyword evidence="2" id="KW-1185">Reference proteome</keyword>
<evidence type="ECO:0000313" key="1">
    <source>
        <dbReference type="EMBL" id="OVE54744.1"/>
    </source>
</evidence>
<dbReference type="AlphaFoldDB" id="A0A202BTG8"/>
<evidence type="ECO:0000313" key="2">
    <source>
        <dbReference type="Proteomes" id="UP000196355"/>
    </source>
</evidence>
<dbReference type="Proteomes" id="UP000196355">
    <property type="component" value="Unassembled WGS sequence"/>
</dbReference>
<accession>A0A202BTG8</accession>
<gene>
    <name evidence="1" type="ORF">B0E34_18145</name>
</gene>
<sequence>MMKKKLFAFVILLFAGMMYFVFYHKQNTKIFSPQEADAIILIDTKKLTREYVYSLAVHPSLWFGSKEKNTISFRKSGVKIPDFLQVFHLKNTKVSNWYSVFELEDRKTFLSFLKQQKFTDLGNQMFRKDQVYIKIFGGNLIVGSSSDDFERINNQLFHSSQANIFDADTLVTNGLGSIILNTKKGSHNLSVELRHDEIEIRNQSDSYDPSPAISKLLKTDSFLETEMNAKNIKSFSSIFDETFADSSSINQMKASVHLEEVNDTIITYSYDDNFNEIEKKTFQKIIQPNYIIDFQSLNPEKTVLYFQNKKWTNAQKQFTAIPFQPNLITQQSKGFEIKSTRKPIQQSFNLNENYIFVKNNPLLLSFLKTLSPKEKKMISDVDYIFYGNRDQDYCLKVQFKKDNLPLILRW</sequence>